<organism evidence="1 2">
    <name type="scientific">Rhizophagus clarus</name>
    <dbReference type="NCBI Taxonomy" id="94130"/>
    <lineage>
        <taxon>Eukaryota</taxon>
        <taxon>Fungi</taxon>
        <taxon>Fungi incertae sedis</taxon>
        <taxon>Mucoromycota</taxon>
        <taxon>Glomeromycotina</taxon>
        <taxon>Glomeromycetes</taxon>
        <taxon>Glomerales</taxon>
        <taxon>Glomeraceae</taxon>
        <taxon>Rhizophagus</taxon>
    </lineage>
</organism>
<reference evidence="1 2" key="1">
    <citation type="submission" date="2017-11" db="EMBL/GenBank/DDBJ databases">
        <title>The genome of Rhizophagus clarus HR1 reveals common genetic basis of auxotrophy among arbuscular mycorrhizal fungi.</title>
        <authorList>
            <person name="Kobayashi Y."/>
        </authorList>
    </citation>
    <scope>NUCLEOTIDE SEQUENCE [LARGE SCALE GENOMIC DNA]</scope>
    <source>
        <strain evidence="1 2">HR1</strain>
    </source>
</reference>
<evidence type="ECO:0000313" key="2">
    <source>
        <dbReference type="Proteomes" id="UP000247702"/>
    </source>
</evidence>
<dbReference type="EMBL" id="BEXD01000158">
    <property type="protein sequence ID" value="GBB84833.1"/>
    <property type="molecule type" value="Genomic_DNA"/>
</dbReference>
<gene>
    <name evidence="1" type="ORF">RclHR1_01140022</name>
</gene>
<name>A0A2Z6Q3Z1_9GLOM</name>
<sequence length="84" mass="9537">MMLCTGASIACLLRKSVSTSFLFGAYSYRAVGLEYFVINIIMKSKNAFNQVDDYLECLLEELANVYSKNTEEIFSYVFTHLPSL</sequence>
<comment type="caution">
    <text evidence="1">The sequence shown here is derived from an EMBL/GenBank/DDBJ whole genome shotgun (WGS) entry which is preliminary data.</text>
</comment>
<keyword evidence="2" id="KW-1185">Reference proteome</keyword>
<dbReference type="Proteomes" id="UP000247702">
    <property type="component" value="Unassembled WGS sequence"/>
</dbReference>
<evidence type="ECO:0000313" key="1">
    <source>
        <dbReference type="EMBL" id="GBB84833.1"/>
    </source>
</evidence>
<protein>
    <submittedName>
        <fullName evidence="1">Uncharacterized protein</fullName>
    </submittedName>
</protein>
<accession>A0A2Z6Q3Z1</accession>
<dbReference type="AlphaFoldDB" id="A0A2Z6Q3Z1"/>
<proteinExistence type="predicted"/>